<dbReference type="PRINTS" id="PR00344">
    <property type="entry name" value="BCTRLSENSOR"/>
</dbReference>
<dbReference type="GO" id="GO:0005886">
    <property type="term" value="C:plasma membrane"/>
    <property type="evidence" value="ECO:0007669"/>
    <property type="project" value="UniProtKB-SubCell"/>
</dbReference>
<evidence type="ECO:0000256" key="9">
    <source>
        <dbReference type="ARBA" id="ARBA00022777"/>
    </source>
</evidence>
<dbReference type="Gene3D" id="6.10.340.10">
    <property type="match status" value="1"/>
</dbReference>
<dbReference type="SMART" id="SM00388">
    <property type="entry name" value="HisKA"/>
    <property type="match status" value="1"/>
</dbReference>
<dbReference type="SUPFAM" id="SSF47384">
    <property type="entry name" value="Homodimeric domain of signal transducing histidine kinase"/>
    <property type="match status" value="1"/>
</dbReference>
<dbReference type="InterPro" id="IPR003660">
    <property type="entry name" value="HAMP_dom"/>
</dbReference>
<keyword evidence="11 15" id="KW-1133">Transmembrane helix</keyword>
<dbReference type="Proteomes" id="UP000237822">
    <property type="component" value="Unassembled WGS sequence"/>
</dbReference>
<name>A0A2T0UD28_9MICO</name>
<evidence type="ECO:0000256" key="3">
    <source>
        <dbReference type="ARBA" id="ARBA00012438"/>
    </source>
</evidence>
<evidence type="ECO:0000256" key="8">
    <source>
        <dbReference type="ARBA" id="ARBA00022741"/>
    </source>
</evidence>
<organism evidence="18 19">
    <name type="scientific">Knoellia remsis</name>
    <dbReference type="NCBI Taxonomy" id="407159"/>
    <lineage>
        <taxon>Bacteria</taxon>
        <taxon>Bacillati</taxon>
        <taxon>Actinomycetota</taxon>
        <taxon>Actinomycetes</taxon>
        <taxon>Micrococcales</taxon>
        <taxon>Intrasporangiaceae</taxon>
        <taxon>Knoellia</taxon>
    </lineage>
</organism>
<feature type="domain" description="HAMP" evidence="17">
    <location>
        <begin position="261"/>
        <end position="313"/>
    </location>
</feature>
<dbReference type="InterPro" id="IPR047669">
    <property type="entry name" value="MtrAB_MtrB"/>
</dbReference>
<evidence type="ECO:0000256" key="12">
    <source>
        <dbReference type="ARBA" id="ARBA00023012"/>
    </source>
</evidence>
<dbReference type="InterPro" id="IPR003594">
    <property type="entry name" value="HATPase_dom"/>
</dbReference>
<evidence type="ECO:0000313" key="19">
    <source>
        <dbReference type="Proteomes" id="UP000237822"/>
    </source>
</evidence>
<dbReference type="SUPFAM" id="SSF55874">
    <property type="entry name" value="ATPase domain of HSP90 chaperone/DNA topoisomerase II/histidine kinase"/>
    <property type="match status" value="1"/>
</dbReference>
<dbReference type="FunFam" id="3.30.565.10:FF:000013">
    <property type="entry name" value="Two-component sensor histidine kinase"/>
    <property type="match status" value="1"/>
</dbReference>
<evidence type="ECO:0000256" key="2">
    <source>
        <dbReference type="ARBA" id="ARBA00004651"/>
    </source>
</evidence>
<evidence type="ECO:0000256" key="7">
    <source>
        <dbReference type="ARBA" id="ARBA00022692"/>
    </source>
</evidence>
<dbReference type="Pfam" id="PF02518">
    <property type="entry name" value="HATPase_c"/>
    <property type="match status" value="1"/>
</dbReference>
<dbReference type="AlphaFoldDB" id="A0A2T0UD28"/>
<keyword evidence="7 15" id="KW-0812">Transmembrane</keyword>
<keyword evidence="12" id="KW-0902">Two-component regulatory system</keyword>
<dbReference type="PANTHER" id="PTHR43547:SF2">
    <property type="entry name" value="HYBRID SIGNAL TRANSDUCTION HISTIDINE KINASE C"/>
    <property type="match status" value="1"/>
</dbReference>
<evidence type="ECO:0000259" key="16">
    <source>
        <dbReference type="PROSITE" id="PS50109"/>
    </source>
</evidence>
<evidence type="ECO:0000256" key="13">
    <source>
        <dbReference type="ARBA" id="ARBA00023136"/>
    </source>
</evidence>
<gene>
    <name evidence="18" type="ORF">BCF74_1216</name>
</gene>
<dbReference type="GO" id="GO:0000155">
    <property type="term" value="F:phosphorelay sensor kinase activity"/>
    <property type="evidence" value="ECO:0007669"/>
    <property type="project" value="InterPro"/>
</dbReference>
<evidence type="ECO:0000256" key="6">
    <source>
        <dbReference type="ARBA" id="ARBA00022679"/>
    </source>
</evidence>
<dbReference type="PROSITE" id="PS50885">
    <property type="entry name" value="HAMP"/>
    <property type="match status" value="1"/>
</dbReference>
<evidence type="ECO:0000256" key="4">
    <source>
        <dbReference type="ARBA" id="ARBA00022475"/>
    </source>
</evidence>
<dbReference type="InterPro" id="IPR036890">
    <property type="entry name" value="HATPase_C_sf"/>
</dbReference>
<evidence type="ECO:0000256" key="5">
    <source>
        <dbReference type="ARBA" id="ARBA00022553"/>
    </source>
</evidence>
<protein>
    <recommendedName>
        <fullName evidence="14">Sensor histidine kinase MtrB</fullName>
        <ecNumber evidence="3">2.7.13.3</ecNumber>
    </recommendedName>
</protein>
<dbReference type="InterPro" id="IPR005467">
    <property type="entry name" value="His_kinase_dom"/>
</dbReference>
<dbReference type="Pfam" id="PF00512">
    <property type="entry name" value="HisKA"/>
    <property type="match status" value="1"/>
</dbReference>
<keyword evidence="5" id="KW-0597">Phosphoprotein</keyword>
<evidence type="ECO:0000313" key="18">
    <source>
        <dbReference type="EMBL" id="PRY55829.1"/>
    </source>
</evidence>
<dbReference type="CDD" id="cd06225">
    <property type="entry name" value="HAMP"/>
    <property type="match status" value="1"/>
</dbReference>
<dbReference type="NCBIfam" id="NF040691">
    <property type="entry name" value="MtrAB_MtrB"/>
    <property type="match status" value="1"/>
</dbReference>
<keyword evidence="19" id="KW-1185">Reference proteome</keyword>
<sequence>MAGTPISKTTIGTSSPSPTLAGHMRQLGAAAQSVLGTVARAIVRGWRALRRTWRRSLQFRVVTTTVALSIVVISLLGSYLYNEIATGLQADKIRASEAEAQLLTSEAQSQWDNSAPATTSQALNILASDIMSSTLTPPGTDPSRYVVFMRGAGNNSPIQLTPLESNRIGLASVSQELREQVAANPTRQQRMVGDILVDGRQVPAVFVGSSVEVPGAGRYDLYYIFPMAQELRTMDLISTAFTVAGLILIVLVGAVAWVVTRQVVSPVRRAAEVAERLSSGKLNERMPARGEDDLALLGTSFNAMADSLQAQIRQLEGLSRVQQRFVSDVSHELRTPLTTIRMASDLIHESRGDFDPVVSRSAELLEGELDRFESLLSDLLEISRFDAGAAALDVEPVDLRDTVAEVVEAARPLAERRGSTVTVVAPGPVEAEVDERRVERILRNLVVNAIEHGEGQPVTVHLRAEDGAVAVVVEDHGVGLRPGEASMVFTRFWRADPARARTTGGTGLGLAIALEDARLHNGWLQAWGEPGVGSRFRLTLPERSGETLTASPLPLSPGERP</sequence>
<dbReference type="EC" id="2.7.13.3" evidence="3"/>
<dbReference type="PROSITE" id="PS50109">
    <property type="entry name" value="HIS_KIN"/>
    <property type="match status" value="1"/>
</dbReference>
<keyword evidence="4" id="KW-1003">Cell membrane</keyword>
<comment type="caution">
    <text evidence="18">The sequence shown here is derived from an EMBL/GenBank/DDBJ whole genome shotgun (WGS) entry which is preliminary data.</text>
</comment>
<evidence type="ECO:0000256" key="10">
    <source>
        <dbReference type="ARBA" id="ARBA00022840"/>
    </source>
</evidence>
<keyword evidence="10" id="KW-0067">ATP-binding</keyword>
<keyword evidence="8" id="KW-0547">Nucleotide-binding</keyword>
<dbReference type="InterPro" id="IPR003661">
    <property type="entry name" value="HisK_dim/P_dom"/>
</dbReference>
<dbReference type="PANTHER" id="PTHR43547">
    <property type="entry name" value="TWO-COMPONENT HISTIDINE KINASE"/>
    <property type="match status" value="1"/>
</dbReference>
<evidence type="ECO:0000256" key="1">
    <source>
        <dbReference type="ARBA" id="ARBA00000085"/>
    </source>
</evidence>
<dbReference type="InterPro" id="IPR036097">
    <property type="entry name" value="HisK_dim/P_sf"/>
</dbReference>
<accession>A0A2T0UD28</accession>
<dbReference type="Gene3D" id="3.30.565.10">
    <property type="entry name" value="Histidine kinase-like ATPase, C-terminal domain"/>
    <property type="match status" value="1"/>
</dbReference>
<feature type="transmembrane region" description="Helical" evidence="15">
    <location>
        <begin position="236"/>
        <end position="259"/>
    </location>
</feature>
<comment type="subcellular location">
    <subcellularLocation>
        <location evidence="2">Cell membrane</location>
        <topology evidence="2">Multi-pass membrane protein</topology>
    </subcellularLocation>
</comment>
<proteinExistence type="predicted"/>
<dbReference type="CDD" id="cd00082">
    <property type="entry name" value="HisKA"/>
    <property type="match status" value="1"/>
</dbReference>
<reference evidence="18 19" key="1">
    <citation type="submission" date="2018-03" db="EMBL/GenBank/DDBJ databases">
        <title>Genomic Encyclopedia of Archaeal and Bacterial Type Strains, Phase II (KMG-II): from individual species to whole genera.</title>
        <authorList>
            <person name="Goeker M."/>
        </authorList>
    </citation>
    <scope>NUCLEOTIDE SEQUENCE [LARGE SCALE GENOMIC DNA]</scope>
    <source>
        <strain evidence="18 19">ATCC BAA-1496</strain>
    </source>
</reference>
<dbReference type="Gene3D" id="1.10.287.130">
    <property type="match status" value="1"/>
</dbReference>
<keyword evidence="13 15" id="KW-0472">Membrane</keyword>
<evidence type="ECO:0000256" key="15">
    <source>
        <dbReference type="SAM" id="Phobius"/>
    </source>
</evidence>
<dbReference type="GO" id="GO:0005524">
    <property type="term" value="F:ATP binding"/>
    <property type="evidence" value="ECO:0007669"/>
    <property type="project" value="UniProtKB-KW"/>
</dbReference>
<dbReference type="RefSeq" id="WP_245889330.1">
    <property type="nucleotide sequence ID" value="NZ_PVTI01000021.1"/>
</dbReference>
<evidence type="ECO:0000256" key="14">
    <source>
        <dbReference type="ARBA" id="ARBA00035305"/>
    </source>
</evidence>
<dbReference type="SMART" id="SM00304">
    <property type="entry name" value="HAMP"/>
    <property type="match status" value="1"/>
</dbReference>
<feature type="domain" description="Histidine kinase" evidence="16">
    <location>
        <begin position="328"/>
        <end position="544"/>
    </location>
</feature>
<keyword evidence="6" id="KW-0808">Transferase</keyword>
<feature type="transmembrane region" description="Helical" evidence="15">
    <location>
        <begin position="57"/>
        <end position="81"/>
    </location>
</feature>
<dbReference type="FunFam" id="1.10.287.130:FF:000010">
    <property type="entry name" value="Two-component sensor histidine kinase"/>
    <property type="match status" value="1"/>
</dbReference>
<evidence type="ECO:0000259" key="17">
    <source>
        <dbReference type="PROSITE" id="PS50885"/>
    </source>
</evidence>
<dbReference type="InterPro" id="IPR004358">
    <property type="entry name" value="Sig_transdc_His_kin-like_C"/>
</dbReference>
<keyword evidence="9 18" id="KW-0418">Kinase</keyword>
<dbReference type="SUPFAM" id="SSF158472">
    <property type="entry name" value="HAMP domain-like"/>
    <property type="match status" value="1"/>
</dbReference>
<comment type="catalytic activity">
    <reaction evidence="1">
        <text>ATP + protein L-histidine = ADP + protein N-phospho-L-histidine.</text>
        <dbReference type="EC" id="2.7.13.3"/>
    </reaction>
</comment>
<evidence type="ECO:0000256" key="11">
    <source>
        <dbReference type="ARBA" id="ARBA00022989"/>
    </source>
</evidence>
<dbReference type="SMART" id="SM00387">
    <property type="entry name" value="HATPase_c"/>
    <property type="match status" value="1"/>
</dbReference>
<dbReference type="EMBL" id="PVTI01000021">
    <property type="protein sequence ID" value="PRY55829.1"/>
    <property type="molecule type" value="Genomic_DNA"/>
</dbReference>
<dbReference type="Pfam" id="PF00672">
    <property type="entry name" value="HAMP"/>
    <property type="match status" value="1"/>
</dbReference>